<evidence type="ECO:0000313" key="2">
    <source>
        <dbReference type="Proteomes" id="UP000469185"/>
    </source>
</evidence>
<gene>
    <name evidence="1" type="ORF">G1H11_16070</name>
</gene>
<name>A0A6N9YPF9_9ACTN</name>
<protein>
    <submittedName>
        <fullName evidence="1">Uncharacterized protein</fullName>
    </submittedName>
</protein>
<proteinExistence type="predicted"/>
<comment type="caution">
    <text evidence="1">The sequence shown here is derived from an EMBL/GenBank/DDBJ whole genome shotgun (WGS) entry which is preliminary data.</text>
</comment>
<reference evidence="1 2" key="1">
    <citation type="submission" date="2020-02" db="EMBL/GenBank/DDBJ databases">
        <authorList>
            <person name="Li X.-J."/>
            <person name="Feng X.-M."/>
        </authorList>
    </citation>
    <scope>NUCLEOTIDE SEQUENCE [LARGE SCALE GENOMIC DNA]</scope>
    <source>
        <strain evidence="1 2">CGMCC 4.7225</strain>
    </source>
</reference>
<keyword evidence="2" id="KW-1185">Reference proteome</keyword>
<dbReference type="Proteomes" id="UP000469185">
    <property type="component" value="Unassembled WGS sequence"/>
</dbReference>
<evidence type="ECO:0000313" key="1">
    <source>
        <dbReference type="EMBL" id="NED96825.1"/>
    </source>
</evidence>
<dbReference type="RefSeq" id="WP_163819602.1">
    <property type="nucleotide sequence ID" value="NZ_JAAGOB010000008.1"/>
</dbReference>
<sequence length="137" mass="15268">MTDSISGRQLPNRRKTSRWWLAEHAADGDHEAAAAAIILCDPIFAGDWRLWAHVDDNREEIDWDGILADRTWSSGEHLLLELGRNLWSGGHQTAVDLTKLVRLGDRFFSVALSAIEARRGCGPLPRTEGQRASASPR</sequence>
<organism evidence="1 2">
    <name type="scientific">Phytoactinopolyspora alkaliphila</name>
    <dbReference type="NCBI Taxonomy" id="1783498"/>
    <lineage>
        <taxon>Bacteria</taxon>
        <taxon>Bacillati</taxon>
        <taxon>Actinomycetota</taxon>
        <taxon>Actinomycetes</taxon>
        <taxon>Jiangellales</taxon>
        <taxon>Jiangellaceae</taxon>
        <taxon>Phytoactinopolyspora</taxon>
    </lineage>
</organism>
<accession>A0A6N9YPF9</accession>
<dbReference type="EMBL" id="JAAGOB010000008">
    <property type="protein sequence ID" value="NED96825.1"/>
    <property type="molecule type" value="Genomic_DNA"/>
</dbReference>
<dbReference type="AlphaFoldDB" id="A0A6N9YPF9"/>